<name>A0A1I5PVD9_9GAMM</name>
<sequence length="133" mass="13409">MCMANNAVSGSSMAPADVCKTPPFGIPAPFPNMMNRSMSNPSTANTKVIIVSGPAATTNTIVLLSSGDEAGVMGGVASSMIIGPCRNATGSACVIHAGMPATTFIHPSMHNGMSPNTVGNGVAPSQTKVMIMR</sequence>
<reference evidence="1 2" key="1">
    <citation type="submission" date="2016-10" db="EMBL/GenBank/DDBJ databases">
        <authorList>
            <person name="de Groot N.N."/>
        </authorList>
    </citation>
    <scope>NUCLEOTIDE SEQUENCE [LARGE SCALE GENOMIC DNA]</scope>
    <source>
        <strain evidence="1 2">DSM 15893</strain>
    </source>
</reference>
<gene>
    <name evidence="1" type="ORF">SAMN03084138_02055</name>
</gene>
<dbReference type="EMBL" id="FOWR01000013">
    <property type="protein sequence ID" value="SFP37887.1"/>
    <property type="molecule type" value="Genomic_DNA"/>
</dbReference>
<dbReference type="Pfam" id="PF13665">
    <property type="entry name" value="Tox-PAAR-like"/>
    <property type="match status" value="1"/>
</dbReference>
<protein>
    <submittedName>
        <fullName evidence="1">Uncharacterized protein</fullName>
    </submittedName>
</protein>
<evidence type="ECO:0000313" key="2">
    <source>
        <dbReference type="Proteomes" id="UP000182692"/>
    </source>
</evidence>
<evidence type="ECO:0000313" key="1">
    <source>
        <dbReference type="EMBL" id="SFP37887.1"/>
    </source>
</evidence>
<proteinExistence type="predicted"/>
<dbReference type="Proteomes" id="UP000182692">
    <property type="component" value="Unassembled WGS sequence"/>
</dbReference>
<dbReference type="AlphaFoldDB" id="A0A1I5PVD9"/>
<organism evidence="1 2">
    <name type="scientific">Enterovibrio norvegicus DSM 15893</name>
    <dbReference type="NCBI Taxonomy" id="1121869"/>
    <lineage>
        <taxon>Bacteria</taxon>
        <taxon>Pseudomonadati</taxon>
        <taxon>Pseudomonadota</taxon>
        <taxon>Gammaproteobacteria</taxon>
        <taxon>Vibrionales</taxon>
        <taxon>Vibrionaceae</taxon>
        <taxon>Enterovibrio</taxon>
    </lineage>
</organism>
<accession>A0A1I5PVD9</accession>
<dbReference type="STRING" id="1121869.SAMN03084138_02055"/>